<keyword evidence="1" id="KW-1133">Transmembrane helix</keyword>
<feature type="transmembrane region" description="Helical" evidence="1">
    <location>
        <begin position="242"/>
        <end position="261"/>
    </location>
</feature>
<gene>
    <name evidence="3" type="ORF">NV226_03020</name>
</gene>
<evidence type="ECO:0000313" key="3">
    <source>
        <dbReference type="EMBL" id="UVD81671.1"/>
    </source>
</evidence>
<organism evidence="3 4">
    <name type="scientific">Mycoplasma iguanae</name>
    <dbReference type="NCBI Taxonomy" id="292461"/>
    <lineage>
        <taxon>Bacteria</taxon>
        <taxon>Bacillati</taxon>
        <taxon>Mycoplasmatota</taxon>
        <taxon>Mollicutes</taxon>
        <taxon>Mycoplasmataceae</taxon>
        <taxon>Mycoplasma</taxon>
    </lineage>
</organism>
<sequence length="329" mass="39083">MKLSIIVSSYKQSKGLKWFLKDLEKQTSQSFEVILFIDRPSNSDLTLVDQYSQQFGQQIKWFINSSSKGNHSNWLKSIDLVSGDYIIFLTPETYLKNDFVEKFEYYSKFNTDIIEYKPELKGVVKWTPKARLHANTTLELKNYKAIIAYSFPFIFNKFIKYEVIKNVSDFTSSKFDNTRFWVHFVYKVLANIKNYTFVDEVLATDYVKNLSSFNINLYINEWKEILDLYQKNHKNYNMEIEYAKMFFFHIFLSGFIGMACYSKIKSILGLQSKNKKRLEKLKNTMKIIRGPDFKNFVVTNKYLLASNEESFFLINFDTATKWHLIFSKF</sequence>
<dbReference type="EMBL" id="CP102734">
    <property type="protein sequence ID" value="UVD81671.1"/>
    <property type="molecule type" value="Genomic_DNA"/>
</dbReference>
<dbReference type="RefSeq" id="WP_258210845.1">
    <property type="nucleotide sequence ID" value="NZ_CP102734.1"/>
</dbReference>
<keyword evidence="4" id="KW-1185">Reference proteome</keyword>
<reference evidence="3" key="1">
    <citation type="submission" date="2022-08" db="EMBL/GenBank/DDBJ databases">
        <title>Complete genome of Mycoplasma iguanae type strain 2327.</title>
        <authorList>
            <person name="Spergser J."/>
        </authorList>
    </citation>
    <scope>NUCLEOTIDE SEQUENCE</scope>
    <source>
        <strain evidence="3">2327</strain>
    </source>
</reference>
<dbReference type="InterPro" id="IPR029044">
    <property type="entry name" value="Nucleotide-diphossugar_trans"/>
</dbReference>
<keyword evidence="1" id="KW-0812">Transmembrane</keyword>
<feature type="domain" description="Glycosyltransferase 2-like" evidence="2">
    <location>
        <begin position="4"/>
        <end position="106"/>
    </location>
</feature>
<name>A0ABY5R8N1_9MOLU</name>
<accession>A0ABY5R8N1</accession>
<evidence type="ECO:0000313" key="4">
    <source>
        <dbReference type="Proteomes" id="UP001059252"/>
    </source>
</evidence>
<evidence type="ECO:0000259" key="2">
    <source>
        <dbReference type="Pfam" id="PF00535"/>
    </source>
</evidence>
<dbReference type="CDD" id="cd00761">
    <property type="entry name" value="Glyco_tranf_GTA_type"/>
    <property type="match status" value="1"/>
</dbReference>
<evidence type="ECO:0000256" key="1">
    <source>
        <dbReference type="SAM" id="Phobius"/>
    </source>
</evidence>
<dbReference type="SUPFAM" id="SSF53448">
    <property type="entry name" value="Nucleotide-diphospho-sugar transferases"/>
    <property type="match status" value="1"/>
</dbReference>
<dbReference type="Proteomes" id="UP001059252">
    <property type="component" value="Chromosome"/>
</dbReference>
<dbReference type="Pfam" id="PF00535">
    <property type="entry name" value="Glycos_transf_2"/>
    <property type="match status" value="1"/>
</dbReference>
<dbReference type="InterPro" id="IPR001173">
    <property type="entry name" value="Glyco_trans_2-like"/>
</dbReference>
<dbReference type="Gene3D" id="3.90.550.10">
    <property type="entry name" value="Spore Coat Polysaccharide Biosynthesis Protein SpsA, Chain A"/>
    <property type="match status" value="1"/>
</dbReference>
<keyword evidence="1" id="KW-0472">Membrane</keyword>
<protein>
    <submittedName>
        <fullName evidence="3">Glycosyltransferase family 2 protein</fullName>
    </submittedName>
</protein>
<proteinExistence type="predicted"/>